<dbReference type="OrthoDB" id="20828at2759"/>
<sequence length="506" mass="56263">MLKIFKKNQIQISFQREIGDRSLLPTLKCIYQLLPIPRHSVDVIVCDSYGFQPQKNAKGISSTGTTCPDAVHRKGLQIVGKEKLSPWEVIEGYNKENVGLKWSWFQAVKVDMQPETIIQQLTRMLPHDHYKAFKRPPMPGENRPDPFLESLQVHYVRMSDAPEAVAATTAAAVTTVEKAEVKKEKVICASNSIRKELTERNQSPRTTKSGTTRRKSTRGSRKSSRSTLTSSVASNVFPGRSVNYAQLTAAGNSMPFGYSTQPLPMNPSLPPTNPYGNQMWPVGMQNPQSQMVLQAPPQMTQYHPRGYAGVMDQTAQSGKQAISAMIRGRHPSGSNPQTMMMQNTPGGMMVATPQNYQQTLEPYNTSMQQVNMQMDPHRQQMVQENLMEQQLRPPLNRTISGGAAGQHMQQLPPPSHNMSSNMPPPGYNNYQGNAVGQLHLSPRNGYAPPQPQSFSQSPHFNGQFYQNGAPQQVVSRPQPEIVVQGMRSASELLFISCRKLIGRAPS</sequence>
<evidence type="ECO:0000313" key="3">
    <source>
        <dbReference type="Proteomes" id="UP000270296"/>
    </source>
</evidence>
<accession>A0A3P8GU17</accession>
<proteinExistence type="predicted"/>
<evidence type="ECO:0000313" key="2">
    <source>
        <dbReference type="EMBL" id="VDP37953.1"/>
    </source>
</evidence>
<organism evidence="2 3">
    <name type="scientific">Soboliphyme baturini</name>
    <dbReference type="NCBI Taxonomy" id="241478"/>
    <lineage>
        <taxon>Eukaryota</taxon>
        <taxon>Metazoa</taxon>
        <taxon>Ecdysozoa</taxon>
        <taxon>Nematoda</taxon>
        <taxon>Enoplea</taxon>
        <taxon>Dorylaimia</taxon>
        <taxon>Dioctophymatida</taxon>
        <taxon>Dioctophymatoidea</taxon>
        <taxon>Soboliphymatidae</taxon>
        <taxon>Soboliphyme</taxon>
    </lineage>
</organism>
<feature type="compositionally biased region" description="Basic residues" evidence="1">
    <location>
        <begin position="211"/>
        <end position="224"/>
    </location>
</feature>
<feature type="region of interest" description="Disordered" evidence="1">
    <location>
        <begin position="196"/>
        <end position="232"/>
    </location>
</feature>
<protein>
    <submittedName>
        <fullName evidence="2">Uncharacterized protein</fullName>
    </submittedName>
</protein>
<dbReference type="EMBL" id="UZAM01015244">
    <property type="protein sequence ID" value="VDP37953.1"/>
    <property type="molecule type" value="Genomic_DNA"/>
</dbReference>
<keyword evidence="3" id="KW-1185">Reference proteome</keyword>
<gene>
    <name evidence="2" type="ORF">SBAD_LOCUS11204</name>
</gene>
<dbReference type="AlphaFoldDB" id="A0A3P8GU17"/>
<name>A0A3P8GU17_9BILA</name>
<evidence type="ECO:0000256" key="1">
    <source>
        <dbReference type="SAM" id="MobiDB-lite"/>
    </source>
</evidence>
<reference evidence="2 3" key="1">
    <citation type="submission" date="2018-11" db="EMBL/GenBank/DDBJ databases">
        <authorList>
            <consortium name="Pathogen Informatics"/>
        </authorList>
    </citation>
    <scope>NUCLEOTIDE SEQUENCE [LARGE SCALE GENOMIC DNA]</scope>
</reference>
<dbReference type="Proteomes" id="UP000270296">
    <property type="component" value="Unassembled WGS sequence"/>
</dbReference>